<reference evidence="2" key="1">
    <citation type="journal article" date="2023" name="Nat. Commun.">
        <title>Diploid and tetraploid genomes of Acorus and the evolution of monocots.</title>
        <authorList>
            <person name="Ma L."/>
            <person name="Liu K.W."/>
            <person name="Li Z."/>
            <person name="Hsiao Y.Y."/>
            <person name="Qi Y."/>
            <person name="Fu T."/>
            <person name="Tang G.D."/>
            <person name="Zhang D."/>
            <person name="Sun W.H."/>
            <person name="Liu D.K."/>
            <person name="Li Y."/>
            <person name="Chen G.Z."/>
            <person name="Liu X.D."/>
            <person name="Liao X.Y."/>
            <person name="Jiang Y.T."/>
            <person name="Yu X."/>
            <person name="Hao Y."/>
            <person name="Huang J."/>
            <person name="Zhao X.W."/>
            <person name="Ke S."/>
            <person name="Chen Y.Y."/>
            <person name="Wu W.L."/>
            <person name="Hsu J.L."/>
            <person name="Lin Y.F."/>
            <person name="Huang M.D."/>
            <person name="Li C.Y."/>
            <person name="Huang L."/>
            <person name="Wang Z.W."/>
            <person name="Zhao X."/>
            <person name="Zhong W.Y."/>
            <person name="Peng D.H."/>
            <person name="Ahmad S."/>
            <person name="Lan S."/>
            <person name="Zhang J.S."/>
            <person name="Tsai W.C."/>
            <person name="Van de Peer Y."/>
            <person name="Liu Z.J."/>
        </authorList>
    </citation>
    <scope>NUCLEOTIDE SEQUENCE</scope>
    <source>
        <strain evidence="2">CP</strain>
    </source>
</reference>
<evidence type="ECO:0000313" key="3">
    <source>
        <dbReference type="Proteomes" id="UP001180020"/>
    </source>
</evidence>
<dbReference type="AlphaFoldDB" id="A0AAV9DX45"/>
<protein>
    <submittedName>
        <fullName evidence="2">Uncharacterized protein</fullName>
    </submittedName>
</protein>
<evidence type="ECO:0000313" key="2">
    <source>
        <dbReference type="EMBL" id="KAK1304612.1"/>
    </source>
</evidence>
<dbReference type="PANTHER" id="PTHR34283:SF1">
    <property type="entry name" value="PROTEIN RESPONSE TO LOW SULFUR 1"/>
    <property type="match status" value="1"/>
</dbReference>
<evidence type="ECO:0000256" key="1">
    <source>
        <dbReference type="SAM" id="Coils"/>
    </source>
</evidence>
<feature type="coiled-coil region" evidence="1">
    <location>
        <begin position="53"/>
        <end position="136"/>
    </location>
</feature>
<gene>
    <name evidence="2" type="ORF">QJS10_CPB11g01888</name>
</gene>
<dbReference type="Proteomes" id="UP001180020">
    <property type="component" value="Unassembled WGS sequence"/>
</dbReference>
<name>A0AAV9DX45_ACOCL</name>
<dbReference type="GO" id="GO:0098869">
    <property type="term" value="P:cellular oxidant detoxification"/>
    <property type="evidence" value="ECO:0007669"/>
    <property type="project" value="InterPro"/>
</dbReference>
<keyword evidence="1" id="KW-0175">Coiled coil</keyword>
<reference evidence="2" key="2">
    <citation type="submission" date="2023-06" db="EMBL/GenBank/DDBJ databases">
        <authorList>
            <person name="Ma L."/>
            <person name="Liu K.-W."/>
            <person name="Li Z."/>
            <person name="Hsiao Y.-Y."/>
            <person name="Qi Y."/>
            <person name="Fu T."/>
            <person name="Tang G."/>
            <person name="Zhang D."/>
            <person name="Sun W.-H."/>
            <person name="Liu D.-K."/>
            <person name="Li Y."/>
            <person name="Chen G.-Z."/>
            <person name="Liu X.-D."/>
            <person name="Liao X.-Y."/>
            <person name="Jiang Y.-T."/>
            <person name="Yu X."/>
            <person name="Hao Y."/>
            <person name="Huang J."/>
            <person name="Zhao X.-W."/>
            <person name="Ke S."/>
            <person name="Chen Y.-Y."/>
            <person name="Wu W.-L."/>
            <person name="Hsu J.-L."/>
            <person name="Lin Y.-F."/>
            <person name="Huang M.-D."/>
            <person name="Li C.-Y."/>
            <person name="Huang L."/>
            <person name="Wang Z.-W."/>
            <person name="Zhao X."/>
            <person name="Zhong W.-Y."/>
            <person name="Peng D.-H."/>
            <person name="Ahmad S."/>
            <person name="Lan S."/>
            <person name="Zhang J.-S."/>
            <person name="Tsai W.-C."/>
            <person name="Van De Peer Y."/>
            <person name="Liu Z.-J."/>
        </authorList>
    </citation>
    <scope>NUCLEOTIDE SEQUENCE</scope>
    <source>
        <strain evidence="2">CP</strain>
        <tissue evidence="2">Leaves</tissue>
    </source>
</reference>
<proteinExistence type="predicted"/>
<dbReference type="PANTHER" id="PTHR34283">
    <property type="entry name" value="PROTEIN RESPONSE TO LOW SULFUR 1"/>
    <property type="match status" value="1"/>
</dbReference>
<keyword evidence="3" id="KW-1185">Reference proteome</keyword>
<dbReference type="InterPro" id="IPR039282">
    <property type="entry name" value="LSU"/>
</dbReference>
<comment type="caution">
    <text evidence="2">The sequence shown here is derived from an EMBL/GenBank/DDBJ whole genome shotgun (WGS) entry which is preliminary data.</text>
</comment>
<sequence>MVSPYNGTGHQSYLNPKTATTDFRSQTVHSNFYGSDMAPSIYVPAPATFRKPIAEAEMLLRRNEELERELRESKRREEKAAEELRRMRERLRAAEEAEERLCFELGELEAESLCQARDYRRRITDLAEQLARVQVR</sequence>
<organism evidence="2 3">
    <name type="scientific">Acorus calamus</name>
    <name type="common">Sweet flag</name>
    <dbReference type="NCBI Taxonomy" id="4465"/>
    <lineage>
        <taxon>Eukaryota</taxon>
        <taxon>Viridiplantae</taxon>
        <taxon>Streptophyta</taxon>
        <taxon>Embryophyta</taxon>
        <taxon>Tracheophyta</taxon>
        <taxon>Spermatophyta</taxon>
        <taxon>Magnoliopsida</taxon>
        <taxon>Liliopsida</taxon>
        <taxon>Acoraceae</taxon>
        <taxon>Acorus</taxon>
    </lineage>
</organism>
<dbReference type="EMBL" id="JAUJYO010000011">
    <property type="protein sequence ID" value="KAK1304612.1"/>
    <property type="molecule type" value="Genomic_DNA"/>
</dbReference>
<accession>A0AAV9DX45</accession>